<accession>A0ABS7GC15</accession>
<evidence type="ECO:0000256" key="1">
    <source>
        <dbReference type="SAM" id="SignalP"/>
    </source>
</evidence>
<proteinExistence type="predicted"/>
<keyword evidence="1" id="KW-0732">Signal</keyword>
<name>A0ABS7GC15_9BACT</name>
<keyword evidence="3" id="KW-1185">Reference proteome</keyword>
<sequence length="185" mass="21417">MKYKYNVNLLCLLILAATTYCACKSHANTQEPEDVVTAWIGKTISFPPSALCQELGEIVPCKSSADKKYKILVYTDSIGCVSCNLRIDEWKRFERELDSSIAQHVDFQFYFFPKKNSNLADLFKRENFRKVVHIDQEDTLNKLNDLPKDMQYQCFLLDQNDKVLLVGNPTLNTSIWDLYVKTIKK</sequence>
<gene>
    <name evidence="2" type="ORF">K1Y79_12870</name>
</gene>
<evidence type="ECO:0000313" key="2">
    <source>
        <dbReference type="EMBL" id="MBW8685222.1"/>
    </source>
</evidence>
<feature type="signal peptide" evidence="1">
    <location>
        <begin position="1"/>
        <end position="27"/>
    </location>
</feature>
<evidence type="ECO:0000313" key="3">
    <source>
        <dbReference type="Proteomes" id="UP000812961"/>
    </source>
</evidence>
<dbReference type="Proteomes" id="UP000812961">
    <property type="component" value="Unassembled WGS sequence"/>
</dbReference>
<protein>
    <recommendedName>
        <fullName evidence="4">AhpC/TSA family protein</fullName>
    </recommendedName>
</protein>
<organism evidence="2 3">
    <name type="scientific">Chitinophaga rhizophila</name>
    <dbReference type="NCBI Taxonomy" id="2866212"/>
    <lineage>
        <taxon>Bacteria</taxon>
        <taxon>Pseudomonadati</taxon>
        <taxon>Bacteroidota</taxon>
        <taxon>Chitinophagia</taxon>
        <taxon>Chitinophagales</taxon>
        <taxon>Chitinophagaceae</taxon>
        <taxon>Chitinophaga</taxon>
    </lineage>
</organism>
<feature type="chain" id="PRO_5046661198" description="AhpC/TSA family protein" evidence="1">
    <location>
        <begin position="28"/>
        <end position="185"/>
    </location>
</feature>
<comment type="caution">
    <text evidence="2">The sequence shown here is derived from an EMBL/GenBank/DDBJ whole genome shotgun (WGS) entry which is preliminary data.</text>
</comment>
<dbReference type="EMBL" id="JAICCF010000002">
    <property type="protein sequence ID" value="MBW8685222.1"/>
    <property type="molecule type" value="Genomic_DNA"/>
</dbReference>
<evidence type="ECO:0008006" key="4">
    <source>
        <dbReference type="Google" id="ProtNLM"/>
    </source>
</evidence>
<reference evidence="2 3" key="1">
    <citation type="submission" date="2021-08" db="EMBL/GenBank/DDBJ databases">
        <title>The genome sequence of Chitinophaga sp. B61.</title>
        <authorList>
            <person name="Zhang X."/>
        </authorList>
    </citation>
    <scope>NUCLEOTIDE SEQUENCE [LARGE SCALE GENOMIC DNA]</scope>
    <source>
        <strain evidence="2 3">B61</strain>
    </source>
</reference>
<dbReference type="RefSeq" id="WP_220250444.1">
    <property type="nucleotide sequence ID" value="NZ_JAICCF010000002.1"/>
</dbReference>